<dbReference type="PANTHER" id="PTHR30308">
    <property type="entry name" value="TMRNA-BINDING COMPONENT OF TRANS-TRANSLATION TAGGING COMPLEX"/>
    <property type="match status" value="1"/>
</dbReference>
<dbReference type="EMBL" id="CP011074">
    <property type="protein sequence ID" value="AKF92999.1"/>
    <property type="molecule type" value="Genomic_DNA"/>
</dbReference>
<dbReference type="PROSITE" id="PS01317">
    <property type="entry name" value="SSRP"/>
    <property type="match status" value="1"/>
</dbReference>
<protein>
    <recommendedName>
        <fullName evidence="3">SsrA-binding protein</fullName>
    </recommendedName>
    <alternativeName>
        <fullName evidence="3">Small protein B</fullName>
    </alternativeName>
</protein>
<comment type="function">
    <text evidence="3">Required for rescue of stalled ribosomes mediated by trans-translation. Binds to transfer-messenger RNA (tmRNA), required for stable association of tmRNA with ribosomes. tmRNA and SmpB together mimic tRNA shape, replacing the anticodon stem-loop with SmpB. tmRNA is encoded by the ssrA gene; the 2 termini fold to resemble tRNA(Ala) and it encodes a 'tag peptide', a short internal open reading frame. During trans-translation Ala-aminoacylated tmRNA acts like a tRNA, entering the A-site of stalled ribosomes, displacing the stalled mRNA. The ribosome then switches to translate the ORF on the tmRNA; the nascent peptide is terminated with the 'tag peptide' encoded by the tmRNA and targeted for degradation. The ribosome is freed to recommence translation, which seems to be the essential function of trans-translation.</text>
</comment>
<dbReference type="InterPro" id="IPR023620">
    <property type="entry name" value="SmpB"/>
</dbReference>
<gene>
    <name evidence="3" type="primary">smpB</name>
    <name evidence="4" type="ORF">EX87_04420</name>
</gene>
<comment type="similarity">
    <text evidence="3">Belongs to the SmpB family.</text>
</comment>
<dbReference type="Gene3D" id="2.40.280.10">
    <property type="match status" value="1"/>
</dbReference>
<accession>A0A0F7EG28</accession>
<dbReference type="GO" id="GO:0070929">
    <property type="term" value="P:trans-translation"/>
    <property type="evidence" value="ECO:0007669"/>
    <property type="project" value="UniProtKB-UniRule"/>
</dbReference>
<dbReference type="InterPro" id="IPR020081">
    <property type="entry name" value="SsrA-bd_prot_CS"/>
</dbReference>
<organism evidence="4">
    <name type="scientific">Brevibacillus laterosporus</name>
    <name type="common">Bacillus laterosporus</name>
    <dbReference type="NCBI Taxonomy" id="1465"/>
    <lineage>
        <taxon>Bacteria</taxon>
        <taxon>Bacillati</taxon>
        <taxon>Bacillota</taxon>
        <taxon>Bacilli</taxon>
        <taxon>Bacillales</taxon>
        <taxon>Paenibacillaceae</taxon>
        <taxon>Brevibacillus</taxon>
    </lineage>
</organism>
<reference evidence="4" key="1">
    <citation type="submission" date="2015-03" db="EMBL/GenBank/DDBJ databases">
        <title>MIGS Cultured Bacterial/Archaeal sample from Brevibacillus laterosporus.</title>
        <authorList>
            <person name="Zeng D."/>
            <person name="Zhu L."/>
            <person name="Dong G."/>
            <person name="Ye W."/>
            <person name="Ren D."/>
            <person name="Wu L."/>
            <person name="Xu J."/>
            <person name="Li G."/>
            <person name="Guo L."/>
        </authorList>
    </citation>
    <scope>NUCLEOTIDE SEQUENCE</scope>
    <source>
        <strain evidence="4">B9</strain>
    </source>
</reference>
<keyword evidence="1 3" id="KW-0963">Cytoplasm</keyword>
<dbReference type="PANTHER" id="PTHR30308:SF2">
    <property type="entry name" value="SSRA-BINDING PROTEIN"/>
    <property type="match status" value="1"/>
</dbReference>
<dbReference type="NCBIfam" id="NF003843">
    <property type="entry name" value="PRK05422.1"/>
    <property type="match status" value="1"/>
</dbReference>
<dbReference type="NCBIfam" id="TIGR00086">
    <property type="entry name" value="smpB"/>
    <property type="match status" value="1"/>
</dbReference>
<dbReference type="GO" id="GO:0005829">
    <property type="term" value="C:cytosol"/>
    <property type="evidence" value="ECO:0007669"/>
    <property type="project" value="TreeGrafter"/>
</dbReference>
<dbReference type="SUPFAM" id="SSF74982">
    <property type="entry name" value="Small protein B (SmpB)"/>
    <property type="match status" value="1"/>
</dbReference>
<evidence type="ECO:0000256" key="3">
    <source>
        <dbReference type="HAMAP-Rule" id="MF_00023"/>
    </source>
</evidence>
<name>A0A0F7EG28_BRELA</name>
<keyword evidence="2 3" id="KW-0694">RNA-binding</keyword>
<evidence type="ECO:0000256" key="2">
    <source>
        <dbReference type="ARBA" id="ARBA00022884"/>
    </source>
</evidence>
<dbReference type="HAMAP" id="MF_00023">
    <property type="entry name" value="SmpB"/>
    <property type="match status" value="1"/>
</dbReference>
<dbReference type="AlphaFoldDB" id="A0A0F7EG28"/>
<dbReference type="GO" id="GO:0003723">
    <property type="term" value="F:RNA binding"/>
    <property type="evidence" value="ECO:0007669"/>
    <property type="project" value="UniProtKB-UniRule"/>
</dbReference>
<dbReference type="RefSeq" id="WP_031411713.1">
    <property type="nucleotide sequence ID" value="NZ_CP011074.1"/>
</dbReference>
<proteinExistence type="inferred from homology"/>
<evidence type="ECO:0000256" key="1">
    <source>
        <dbReference type="ARBA" id="ARBA00022490"/>
    </source>
</evidence>
<sequence>MTVSKKGTKTVVQNRKARHDYHIEEVMEAGIELTGTEIKSIRGGRVQLKDSFARIVNGELILYNVHISPYDQGNRFNHEPERNRRLLMKRLEILKLNSLIREQGYSLVPLSIYLKNGWAKLELAVVRGKKNYDKREDLKKKDAQREVARALRDRQKY</sequence>
<evidence type="ECO:0000313" key="4">
    <source>
        <dbReference type="EMBL" id="AKF92999.1"/>
    </source>
</evidence>
<comment type="subcellular location">
    <subcellularLocation>
        <location evidence="3">Cytoplasm</location>
    </subcellularLocation>
    <text evidence="3">The tmRNA-SmpB complex associates with stalled 70S ribosomes.</text>
</comment>
<dbReference type="Pfam" id="PF01668">
    <property type="entry name" value="SmpB"/>
    <property type="match status" value="1"/>
</dbReference>
<dbReference type="GO" id="GO:0070930">
    <property type="term" value="P:trans-translation-dependent protein tagging"/>
    <property type="evidence" value="ECO:0007669"/>
    <property type="project" value="TreeGrafter"/>
</dbReference>
<dbReference type="CDD" id="cd09294">
    <property type="entry name" value="SmpB"/>
    <property type="match status" value="1"/>
</dbReference>
<dbReference type="InterPro" id="IPR000037">
    <property type="entry name" value="SsrA-bd_prot"/>
</dbReference>